<sequence>MRYSLHPESERDLRDAAEFYKERAGTALSLALLTEFEFSIQLPVQHPLPGTLAQWKAPSGHEALPLLGYLYCLR</sequence>
<evidence type="ECO:0000313" key="1">
    <source>
        <dbReference type="EMBL" id="OIQ90795.1"/>
    </source>
</evidence>
<dbReference type="EMBL" id="MLJW01000280">
    <property type="protein sequence ID" value="OIQ90795.1"/>
    <property type="molecule type" value="Genomic_DNA"/>
</dbReference>
<dbReference type="AlphaFoldDB" id="A0A1J5RMP3"/>
<evidence type="ECO:0008006" key="2">
    <source>
        <dbReference type="Google" id="ProtNLM"/>
    </source>
</evidence>
<protein>
    <recommendedName>
        <fullName evidence="2">Plasmid stabilization system protein</fullName>
    </recommendedName>
</protein>
<organism evidence="1">
    <name type="scientific">mine drainage metagenome</name>
    <dbReference type="NCBI Taxonomy" id="410659"/>
    <lineage>
        <taxon>unclassified sequences</taxon>
        <taxon>metagenomes</taxon>
        <taxon>ecological metagenomes</taxon>
    </lineage>
</organism>
<gene>
    <name evidence="1" type="ORF">GALL_273360</name>
</gene>
<accession>A0A1J5RMP3</accession>
<name>A0A1J5RMP3_9ZZZZ</name>
<reference evidence="1" key="1">
    <citation type="submission" date="2016-10" db="EMBL/GenBank/DDBJ databases">
        <title>Sequence of Gallionella enrichment culture.</title>
        <authorList>
            <person name="Poehlein A."/>
            <person name="Muehling M."/>
            <person name="Daniel R."/>
        </authorList>
    </citation>
    <scope>NUCLEOTIDE SEQUENCE</scope>
</reference>
<comment type="caution">
    <text evidence="1">The sequence shown here is derived from an EMBL/GenBank/DDBJ whole genome shotgun (WGS) entry which is preliminary data.</text>
</comment>
<proteinExistence type="predicted"/>